<dbReference type="AlphaFoldDB" id="A0A4T0FVM7"/>
<dbReference type="Proteomes" id="UP000310189">
    <property type="component" value="Unassembled WGS sequence"/>
</dbReference>
<proteinExistence type="predicted"/>
<accession>A0A4T0FVM7</accession>
<sequence>MSTAKIVLPNFYKLILYTDANELLTTHDGRLLAPSEFGSYLSFEIMNTTDGKFRLRTREIDGGIYVAYSDEGLYLTHDTSHQFELHLQTHDSTLALLSCSPNGTSKSRSTGSVVYASLNPPLKI</sequence>
<gene>
    <name evidence="1" type="ORF">E3P99_00359</name>
</gene>
<protein>
    <submittedName>
        <fullName evidence="1">Uncharacterized protein</fullName>
    </submittedName>
</protein>
<dbReference type="OrthoDB" id="10416948at2759"/>
<organism evidence="1 2">
    <name type="scientific">Wallemia hederae</name>
    <dbReference type="NCBI Taxonomy" id="1540922"/>
    <lineage>
        <taxon>Eukaryota</taxon>
        <taxon>Fungi</taxon>
        <taxon>Dikarya</taxon>
        <taxon>Basidiomycota</taxon>
        <taxon>Wallemiomycotina</taxon>
        <taxon>Wallemiomycetes</taxon>
        <taxon>Wallemiales</taxon>
        <taxon>Wallemiaceae</taxon>
        <taxon>Wallemia</taxon>
    </lineage>
</organism>
<comment type="caution">
    <text evidence="1">The sequence shown here is derived from an EMBL/GenBank/DDBJ whole genome shotgun (WGS) entry which is preliminary data.</text>
</comment>
<evidence type="ECO:0000313" key="1">
    <source>
        <dbReference type="EMBL" id="TIA92912.1"/>
    </source>
</evidence>
<reference evidence="1 2" key="1">
    <citation type="submission" date="2019-03" db="EMBL/GenBank/DDBJ databases">
        <title>Sequencing 23 genomes of Wallemia ichthyophaga.</title>
        <authorList>
            <person name="Gostincar C."/>
        </authorList>
    </citation>
    <scope>NUCLEOTIDE SEQUENCE [LARGE SCALE GENOMIC DNA]</scope>
    <source>
        <strain evidence="1 2">EXF-5753</strain>
    </source>
</reference>
<evidence type="ECO:0000313" key="2">
    <source>
        <dbReference type="Proteomes" id="UP000310189"/>
    </source>
</evidence>
<keyword evidence="2" id="KW-1185">Reference proteome</keyword>
<name>A0A4T0FVM7_9BASI</name>
<dbReference type="EMBL" id="SPNW01000004">
    <property type="protein sequence ID" value="TIA92912.1"/>
    <property type="molecule type" value="Genomic_DNA"/>
</dbReference>